<dbReference type="PANTHER" id="PTHR30203:SF24">
    <property type="entry name" value="BLR4935 PROTEIN"/>
    <property type="match status" value="1"/>
</dbReference>
<feature type="coiled-coil region" evidence="2">
    <location>
        <begin position="325"/>
        <end position="352"/>
    </location>
</feature>
<evidence type="ECO:0000256" key="2">
    <source>
        <dbReference type="SAM" id="Coils"/>
    </source>
</evidence>
<feature type="chain" id="PRO_5016326562" evidence="3">
    <location>
        <begin position="25"/>
        <end position="447"/>
    </location>
</feature>
<dbReference type="Proteomes" id="UP000248856">
    <property type="component" value="Unassembled WGS sequence"/>
</dbReference>
<keyword evidence="3" id="KW-0732">Signal</keyword>
<dbReference type="AlphaFoldDB" id="A0A328YZT1"/>
<proteinExistence type="inferred from homology"/>
<dbReference type="SUPFAM" id="SSF56954">
    <property type="entry name" value="Outer membrane efflux proteins (OEP)"/>
    <property type="match status" value="1"/>
</dbReference>
<name>A0A328YZT1_9BURK</name>
<dbReference type="InterPro" id="IPR003423">
    <property type="entry name" value="OMP_efflux"/>
</dbReference>
<organism evidence="4 5">
    <name type="scientific">Paracidovorax anthurii</name>
    <dbReference type="NCBI Taxonomy" id="78229"/>
    <lineage>
        <taxon>Bacteria</taxon>
        <taxon>Pseudomonadati</taxon>
        <taxon>Pseudomonadota</taxon>
        <taxon>Betaproteobacteria</taxon>
        <taxon>Burkholderiales</taxon>
        <taxon>Comamonadaceae</taxon>
        <taxon>Paracidovorax</taxon>
    </lineage>
</organism>
<reference evidence="4 5" key="1">
    <citation type="submission" date="2018-06" db="EMBL/GenBank/DDBJ databases">
        <title>Genomic Encyclopedia of Archaeal and Bacterial Type Strains, Phase II (KMG-II): from individual species to whole genera.</title>
        <authorList>
            <person name="Goeker M."/>
        </authorList>
    </citation>
    <scope>NUCLEOTIDE SEQUENCE [LARGE SCALE GENOMIC DNA]</scope>
    <source>
        <strain evidence="4 5">CFPB 3232</strain>
    </source>
</reference>
<dbReference type="GO" id="GO:0015562">
    <property type="term" value="F:efflux transmembrane transporter activity"/>
    <property type="evidence" value="ECO:0007669"/>
    <property type="project" value="InterPro"/>
</dbReference>
<dbReference type="OrthoDB" id="8558511at2"/>
<dbReference type="EMBL" id="QLTA01000031">
    <property type="protein sequence ID" value="RAR78335.1"/>
    <property type="molecule type" value="Genomic_DNA"/>
</dbReference>
<feature type="signal peptide" evidence="3">
    <location>
        <begin position="1"/>
        <end position="24"/>
    </location>
</feature>
<sequence>MHRTIVRWGFFGALAGLSAGMAPAQTAAPPQALEATAAREPVGTPLARLFEAAWAAQPEALAAGERSRAAAARRQAARQWTADSPAVSLSAKTDRFNGREGAREYEAGVALPLWLPGERARTARLAEAEEDAERGRLEAARLRTAGLVRDAWWQWLRAGAGLELAQGRLQNARALAGDVARRVQAGDLALVDRHQAEGAVATASAGVAEAEGAVSAARLGLDALAPGALAALESHGLRMDDPGVVELVPPSAGAAPEGDAHPALRELRQKADVARRAADLIAVQQRTNPELSVLTTRDRGARGEAYQQSLTVAVRIPFGGGSRHEARLATALADATEAEAQLEREQARVRADIGSARARHAAAQAQWEAARQRETLAAATRGFVQKSFALGETDLPTRLRIEQESTEAGREALRARLDRDAAVSALRQALGLVPPGTGIPSLSSGTH</sequence>
<evidence type="ECO:0000256" key="3">
    <source>
        <dbReference type="SAM" id="SignalP"/>
    </source>
</evidence>
<comment type="caution">
    <text evidence="4">The sequence shown here is derived from an EMBL/GenBank/DDBJ whole genome shotgun (WGS) entry which is preliminary data.</text>
</comment>
<keyword evidence="5" id="KW-1185">Reference proteome</keyword>
<dbReference type="Pfam" id="PF02321">
    <property type="entry name" value="OEP"/>
    <property type="match status" value="1"/>
</dbReference>
<dbReference type="Gene3D" id="1.20.1600.10">
    <property type="entry name" value="Outer membrane efflux proteins (OEP)"/>
    <property type="match status" value="1"/>
</dbReference>
<accession>A0A328YZT1</accession>
<gene>
    <name evidence="4" type="ORF">AX018_103119</name>
</gene>
<protein>
    <submittedName>
        <fullName evidence="4">Cobalt-zinc-cadmium efflux system outer membrane protein</fullName>
    </submittedName>
</protein>
<keyword evidence="2" id="KW-0175">Coiled coil</keyword>
<comment type="similarity">
    <text evidence="1">Belongs to the outer membrane factor (OMF) (TC 1.B.17) family.</text>
</comment>
<evidence type="ECO:0000313" key="5">
    <source>
        <dbReference type="Proteomes" id="UP000248856"/>
    </source>
</evidence>
<evidence type="ECO:0000256" key="1">
    <source>
        <dbReference type="ARBA" id="ARBA00007613"/>
    </source>
</evidence>
<dbReference type="PANTHER" id="PTHR30203">
    <property type="entry name" value="OUTER MEMBRANE CATION EFFLUX PROTEIN"/>
    <property type="match status" value="1"/>
</dbReference>
<dbReference type="InterPro" id="IPR010131">
    <property type="entry name" value="MdtP/NodT-like"/>
</dbReference>
<evidence type="ECO:0000313" key="4">
    <source>
        <dbReference type="EMBL" id="RAR78335.1"/>
    </source>
</evidence>